<evidence type="ECO:0000256" key="2">
    <source>
        <dbReference type="PROSITE-ProRule" id="PRU00708"/>
    </source>
</evidence>
<dbReference type="Pfam" id="PF13041">
    <property type="entry name" value="PPR_2"/>
    <property type="match status" value="2"/>
</dbReference>
<dbReference type="InterPro" id="IPR050872">
    <property type="entry name" value="PPR_P_subfamily"/>
</dbReference>
<dbReference type="InterPro" id="IPR002885">
    <property type="entry name" value="PPR_rpt"/>
</dbReference>
<evidence type="ECO:0000313" key="3">
    <source>
        <dbReference type="EMBL" id="RKF65897.1"/>
    </source>
</evidence>
<dbReference type="NCBIfam" id="TIGR00756">
    <property type="entry name" value="PPR"/>
    <property type="match status" value="2"/>
</dbReference>
<organism evidence="3 4">
    <name type="scientific">Erysiphe neolycopersici</name>
    <dbReference type="NCBI Taxonomy" id="212602"/>
    <lineage>
        <taxon>Eukaryota</taxon>
        <taxon>Fungi</taxon>
        <taxon>Dikarya</taxon>
        <taxon>Ascomycota</taxon>
        <taxon>Pezizomycotina</taxon>
        <taxon>Leotiomycetes</taxon>
        <taxon>Erysiphales</taxon>
        <taxon>Erysiphaceae</taxon>
        <taxon>Erysiphe</taxon>
    </lineage>
</organism>
<dbReference type="PANTHER" id="PTHR46128:SF211">
    <property type="entry name" value="PENTACOTRIPEPTIDE-REPEAT REGION OF PRORP DOMAIN-CONTAINING PROTEIN"/>
    <property type="match status" value="1"/>
</dbReference>
<reference evidence="3 4" key="1">
    <citation type="journal article" date="2018" name="BMC Genomics">
        <title>Comparative genome analyses reveal sequence features reflecting distinct modes of host-adaptation between dicot and monocot powdery mildew.</title>
        <authorList>
            <person name="Wu Y."/>
            <person name="Ma X."/>
            <person name="Pan Z."/>
            <person name="Kale S.D."/>
            <person name="Song Y."/>
            <person name="King H."/>
            <person name="Zhang Q."/>
            <person name="Presley C."/>
            <person name="Deng X."/>
            <person name="Wei C.I."/>
            <person name="Xiao S."/>
        </authorList>
    </citation>
    <scope>NUCLEOTIDE SEQUENCE [LARGE SCALE GENOMIC DNA]</scope>
    <source>
        <strain evidence="3">UMSG2</strain>
    </source>
</reference>
<protein>
    <submittedName>
        <fullName evidence="3">Pentatricopeptide repeat-containing protein, mitochondrial</fullName>
    </submittedName>
</protein>
<evidence type="ECO:0000256" key="1">
    <source>
        <dbReference type="ARBA" id="ARBA00007626"/>
    </source>
</evidence>
<dbReference type="PANTHER" id="PTHR46128">
    <property type="entry name" value="MITOCHONDRIAL GROUP I INTRON SPLICING FACTOR CCM1"/>
    <property type="match status" value="1"/>
</dbReference>
<comment type="similarity">
    <text evidence="1">Belongs to the PPR family. P subfamily.</text>
</comment>
<sequence>MGLPSSYRVCCCGRGFGQNPLFTRSRVVESQRSRSWHNNNRHQKKVEDLRSSSIVISLSKIKSPKNDYVPAYGRNYNTRAPKTIFDVFPKPGNQTEKIQEDDFGYKPKVSFISSPNQARDNSQIYFQLRAAINLKNHIQVDKLWLDVCNRLTDGSKQSIENALQTWLTPDIMNHFIAAYMSLQRPEKAINVWVKMVEIGLIPTHKTWNIMISGCKAVGDWRSSERIWNMMSFSGLSPDLLNWSSRLSVLMESKEVDMGIQALQEMGRKWLEKAQITHPDLPRDNLLLVDDVKDAVKPDISCVNIIIAGLLKKNQKYRASAILEWARGFGIQSNTETYNIFLRPLVRKGQNREAMELLKRMEEAGVVADVITYTIILDNVLRFAGKYSPEELKEKIFDVLDEMEHNNIQPNLYTYGKIIYQLIRDLNPQNSSIIEAVLRHMMSQNVKPSIHIYTNLVEFFFLQNPPNLNLAQKILDQATQTVGLDRVFWDRVVECYAQIGDTKSALNIISQLSSKKTRVGWYAMRSVLEALYSQKEWHLAKSLIHDVEMSASRFDFISGTKGEGLFWELAARLKNMTNNEL</sequence>
<dbReference type="EMBL" id="MCFK01000193">
    <property type="protein sequence ID" value="RKF65897.1"/>
    <property type="molecule type" value="Genomic_DNA"/>
</dbReference>
<dbReference type="Gene3D" id="1.25.40.10">
    <property type="entry name" value="Tetratricopeptide repeat domain"/>
    <property type="match status" value="3"/>
</dbReference>
<dbReference type="Proteomes" id="UP000286134">
    <property type="component" value="Unassembled WGS sequence"/>
</dbReference>
<proteinExistence type="inferred from homology"/>
<accession>A0A420I855</accession>
<name>A0A420I855_9PEZI</name>
<keyword evidence="4" id="KW-1185">Reference proteome</keyword>
<feature type="repeat" description="PPR" evidence="2">
    <location>
        <begin position="203"/>
        <end position="237"/>
    </location>
</feature>
<gene>
    <name evidence="3" type="ORF">OnM2_001030</name>
</gene>
<dbReference type="AlphaFoldDB" id="A0A420I855"/>
<dbReference type="InterPro" id="IPR011990">
    <property type="entry name" value="TPR-like_helical_dom_sf"/>
</dbReference>
<dbReference type="PROSITE" id="PS51375">
    <property type="entry name" value="PPR"/>
    <property type="match status" value="3"/>
</dbReference>
<comment type="caution">
    <text evidence="3">The sequence shown here is derived from an EMBL/GenBank/DDBJ whole genome shotgun (WGS) entry which is preliminary data.</text>
</comment>
<evidence type="ECO:0000313" key="4">
    <source>
        <dbReference type="Proteomes" id="UP000286134"/>
    </source>
</evidence>
<feature type="repeat" description="PPR" evidence="2">
    <location>
        <begin position="333"/>
        <end position="367"/>
    </location>
</feature>
<feature type="repeat" description="PPR" evidence="2">
    <location>
        <begin position="168"/>
        <end position="202"/>
    </location>
</feature>
<dbReference type="STRING" id="212602.A0A420I855"/>
<dbReference type="OrthoDB" id="185373at2759"/>